<sequence>MQQDGGMEHEILDLAQDLAEIGRLVDDDDVASVLDRFVRRVVFSVPECEEASITVLTQDRPEIIARHHKTAAQVAEPSRAALAEQLSAPSGPLQETLLYGEPRRIGDLAADHRWPDFDAAAINAGYRSCVFLPLPAAGGTAAAFTLFSAKPDAFGATSYDIVLLFALHAGVAFDNISLYDNSTQLIEHLQSALQTRTVIGQAQGILMHRYGIGSEVAFDVLKRGSQDRNVKLRNLSLELVDAQHAGKLSAVLQQYGLSQ</sequence>
<evidence type="ECO:0000259" key="5">
    <source>
        <dbReference type="PROSITE" id="PS50921"/>
    </source>
</evidence>
<dbReference type="SUPFAM" id="SSF52172">
    <property type="entry name" value="CheY-like"/>
    <property type="match status" value="1"/>
</dbReference>
<evidence type="ECO:0000313" key="7">
    <source>
        <dbReference type="Proteomes" id="UP000292027"/>
    </source>
</evidence>
<dbReference type="GO" id="GO:0003723">
    <property type="term" value="F:RNA binding"/>
    <property type="evidence" value="ECO:0007669"/>
    <property type="project" value="InterPro"/>
</dbReference>
<dbReference type="GO" id="GO:0016301">
    <property type="term" value="F:kinase activity"/>
    <property type="evidence" value="ECO:0007669"/>
    <property type="project" value="UniProtKB-KW"/>
</dbReference>
<dbReference type="InterPro" id="IPR029016">
    <property type="entry name" value="GAF-like_dom_sf"/>
</dbReference>
<evidence type="ECO:0000256" key="3">
    <source>
        <dbReference type="ARBA" id="ARBA00023015"/>
    </source>
</evidence>
<dbReference type="InterPro" id="IPR012074">
    <property type="entry name" value="GAF_ANTAR"/>
</dbReference>
<dbReference type="SMART" id="SM01012">
    <property type="entry name" value="ANTAR"/>
    <property type="match status" value="1"/>
</dbReference>
<keyword evidence="2" id="KW-0418">Kinase</keyword>
<evidence type="ECO:0000256" key="2">
    <source>
        <dbReference type="ARBA" id="ARBA00022777"/>
    </source>
</evidence>
<name>A0A4Q7WM69_9ACTN</name>
<dbReference type="PROSITE" id="PS50921">
    <property type="entry name" value="ANTAR"/>
    <property type="match status" value="1"/>
</dbReference>
<evidence type="ECO:0000256" key="1">
    <source>
        <dbReference type="ARBA" id="ARBA00022679"/>
    </source>
</evidence>
<reference evidence="6 7" key="1">
    <citation type="journal article" date="2015" name="Stand. Genomic Sci.">
        <title>Genomic Encyclopedia of Bacterial and Archaeal Type Strains, Phase III: the genomes of soil and plant-associated and newly described type strains.</title>
        <authorList>
            <person name="Whitman W.B."/>
            <person name="Woyke T."/>
            <person name="Klenk H.P."/>
            <person name="Zhou Y."/>
            <person name="Lilburn T.G."/>
            <person name="Beck B.J."/>
            <person name="De Vos P."/>
            <person name="Vandamme P."/>
            <person name="Eisen J.A."/>
            <person name="Garrity G."/>
            <person name="Hugenholtz P."/>
            <person name="Kyrpides N.C."/>
        </authorList>
    </citation>
    <scope>NUCLEOTIDE SEQUENCE [LARGE SCALE GENOMIC DNA]</scope>
    <source>
        <strain evidence="6 7">VKM Ac-2540</strain>
    </source>
</reference>
<organism evidence="6 7">
    <name type="scientific">Kribbella rubisoli</name>
    <dbReference type="NCBI Taxonomy" id="3075929"/>
    <lineage>
        <taxon>Bacteria</taxon>
        <taxon>Bacillati</taxon>
        <taxon>Actinomycetota</taxon>
        <taxon>Actinomycetes</taxon>
        <taxon>Propionibacteriales</taxon>
        <taxon>Kribbellaceae</taxon>
        <taxon>Kribbella</taxon>
    </lineage>
</organism>
<feature type="domain" description="ANTAR" evidence="5">
    <location>
        <begin position="179"/>
        <end position="240"/>
    </location>
</feature>
<protein>
    <submittedName>
        <fullName evidence="6">ANTAR domain-containing protein</fullName>
    </submittedName>
</protein>
<dbReference type="EMBL" id="SHKR01000015">
    <property type="protein sequence ID" value="RZU11182.1"/>
    <property type="molecule type" value="Genomic_DNA"/>
</dbReference>
<keyword evidence="1" id="KW-0808">Transferase</keyword>
<dbReference type="InterPro" id="IPR036388">
    <property type="entry name" value="WH-like_DNA-bd_sf"/>
</dbReference>
<dbReference type="AlphaFoldDB" id="A0A4Q7WM69"/>
<dbReference type="InterPro" id="IPR011006">
    <property type="entry name" value="CheY-like_superfamily"/>
</dbReference>
<dbReference type="OrthoDB" id="7466251at2"/>
<dbReference type="Pfam" id="PF13185">
    <property type="entry name" value="GAF_2"/>
    <property type="match status" value="1"/>
</dbReference>
<keyword evidence="3" id="KW-0805">Transcription regulation</keyword>
<dbReference type="Proteomes" id="UP000292027">
    <property type="component" value="Unassembled WGS sequence"/>
</dbReference>
<evidence type="ECO:0000313" key="6">
    <source>
        <dbReference type="EMBL" id="RZU11182.1"/>
    </source>
</evidence>
<keyword evidence="4" id="KW-0804">Transcription</keyword>
<dbReference type="SUPFAM" id="SSF55781">
    <property type="entry name" value="GAF domain-like"/>
    <property type="match status" value="1"/>
</dbReference>
<gene>
    <name evidence="6" type="ORF">EV645_6342</name>
</gene>
<evidence type="ECO:0000256" key="4">
    <source>
        <dbReference type="ARBA" id="ARBA00023163"/>
    </source>
</evidence>
<dbReference type="Gene3D" id="3.30.450.40">
    <property type="match status" value="1"/>
</dbReference>
<accession>A0A4Q7WM69</accession>
<keyword evidence="7" id="KW-1185">Reference proteome</keyword>
<dbReference type="Pfam" id="PF03861">
    <property type="entry name" value="ANTAR"/>
    <property type="match status" value="1"/>
</dbReference>
<proteinExistence type="predicted"/>
<dbReference type="InterPro" id="IPR005561">
    <property type="entry name" value="ANTAR"/>
</dbReference>
<comment type="caution">
    <text evidence="6">The sequence shown here is derived from an EMBL/GenBank/DDBJ whole genome shotgun (WGS) entry which is preliminary data.</text>
</comment>
<dbReference type="PIRSF" id="PIRSF036625">
    <property type="entry name" value="GAF_ANTAR"/>
    <property type="match status" value="1"/>
</dbReference>
<dbReference type="InterPro" id="IPR003018">
    <property type="entry name" value="GAF"/>
</dbReference>
<dbReference type="Gene3D" id="1.10.10.10">
    <property type="entry name" value="Winged helix-like DNA-binding domain superfamily/Winged helix DNA-binding domain"/>
    <property type="match status" value="1"/>
</dbReference>